<reference evidence="4" key="1">
    <citation type="submission" date="2017-02" db="EMBL/GenBank/DDBJ databases">
        <title>Comparative genomics and description of representatives of a novel lineage of planctomycetes thriving in anoxic sediments.</title>
        <authorList>
            <person name="Spring S."/>
            <person name="Bunk B."/>
            <person name="Sproer C."/>
        </authorList>
    </citation>
    <scope>NUCLEOTIDE SEQUENCE [LARGE SCALE GENOMIC DNA]</scope>
    <source>
        <strain evidence="4">ST-NAGAB-D1</strain>
    </source>
</reference>
<dbReference type="RefSeq" id="WP_146663139.1">
    <property type="nucleotide sequence ID" value="NZ_CP019791.1"/>
</dbReference>
<evidence type="ECO:0000256" key="1">
    <source>
        <dbReference type="SAM" id="Phobius"/>
    </source>
</evidence>
<dbReference type="EC" id="2.4.1.289" evidence="3"/>
<proteinExistence type="predicted"/>
<dbReference type="STRING" id="1936003.STSP2_02643"/>
<dbReference type="InterPro" id="IPR029044">
    <property type="entry name" value="Nucleotide-diphossugar_trans"/>
</dbReference>
<dbReference type="Pfam" id="PF00535">
    <property type="entry name" value="Glycos_transf_2"/>
    <property type="match status" value="1"/>
</dbReference>
<keyword evidence="1" id="KW-1133">Transmembrane helix</keyword>
<feature type="domain" description="Glycosyltransferase 2-like" evidence="2">
    <location>
        <begin position="4"/>
        <end position="126"/>
    </location>
</feature>
<name>A0A1U9NNH2_9BACT</name>
<evidence type="ECO:0000313" key="3">
    <source>
        <dbReference type="EMBL" id="AQT69453.1"/>
    </source>
</evidence>
<evidence type="ECO:0000259" key="2">
    <source>
        <dbReference type="Pfam" id="PF00535"/>
    </source>
</evidence>
<sequence length="313" mass="35709">MDLSIIIVSWNTKQVLHDCLESVYQQTAGVDFEVIVVDNASSDGSPHMVAHNFPQATLVSNEDNRGFAAANNQGIQKASGEYVLLLNSDTIVLDNAISRTLEFAKQQNDTAVTGCKVLNQDGSLQRSCFMYPSLTNMFMSTFYLNKIFPRSTFFGREAMTWWDREDSREVEVVTGCFMLVKKEAIDRVGMMDEDYFMYGEETDWCYRFNKNGYKIRFTPEGQIIHLGGQSTRQVKPEMIIQLKLSILRFIRKQKGFFAHKVAAMLMIVFFALRLPVWSAIYLADQGRRKEAAIRHSAYLKGIKTVFLSAFAKE</sequence>
<keyword evidence="1" id="KW-0812">Transmembrane</keyword>
<keyword evidence="4" id="KW-1185">Reference proteome</keyword>
<dbReference type="PANTHER" id="PTHR43179">
    <property type="entry name" value="RHAMNOSYLTRANSFERASE WBBL"/>
    <property type="match status" value="1"/>
</dbReference>
<keyword evidence="3" id="KW-0328">Glycosyltransferase</keyword>
<dbReference type="KEGG" id="alus:STSP2_02643"/>
<dbReference type="Proteomes" id="UP000189674">
    <property type="component" value="Chromosome"/>
</dbReference>
<dbReference type="AlphaFoldDB" id="A0A1U9NNH2"/>
<organism evidence="3 4">
    <name type="scientific">Anaerohalosphaera lusitana</name>
    <dbReference type="NCBI Taxonomy" id="1936003"/>
    <lineage>
        <taxon>Bacteria</taxon>
        <taxon>Pseudomonadati</taxon>
        <taxon>Planctomycetota</taxon>
        <taxon>Phycisphaerae</taxon>
        <taxon>Sedimentisphaerales</taxon>
        <taxon>Anaerohalosphaeraceae</taxon>
        <taxon>Anaerohalosphaera</taxon>
    </lineage>
</organism>
<dbReference type="EMBL" id="CP019791">
    <property type="protein sequence ID" value="AQT69453.1"/>
    <property type="molecule type" value="Genomic_DNA"/>
</dbReference>
<feature type="transmembrane region" description="Helical" evidence="1">
    <location>
        <begin position="261"/>
        <end position="283"/>
    </location>
</feature>
<keyword evidence="3" id="KW-0808">Transferase</keyword>
<dbReference type="Gene3D" id="3.90.550.10">
    <property type="entry name" value="Spore Coat Polysaccharide Biosynthesis Protein SpsA, Chain A"/>
    <property type="match status" value="1"/>
</dbReference>
<accession>A0A1U9NNH2</accession>
<dbReference type="GO" id="GO:0102096">
    <property type="term" value="F:decaprenyl-N-acetyl-alpha-D-glucosaminyl-pyrophosphate:dTDP-alpha-L-rhamnose rhamnosyltransferase activity"/>
    <property type="evidence" value="ECO:0007669"/>
    <property type="project" value="UniProtKB-EC"/>
</dbReference>
<protein>
    <submittedName>
        <fullName evidence="3">N-acetylglucosaminyl-diphospho-decaprenol L-rhamnosyltransferase</fullName>
        <ecNumber evidence="3">2.4.1.289</ecNumber>
    </submittedName>
</protein>
<gene>
    <name evidence="3" type="primary">wbbL</name>
    <name evidence="3" type="ORF">STSP2_02643</name>
</gene>
<dbReference type="PANTHER" id="PTHR43179:SF7">
    <property type="entry name" value="RHAMNOSYLTRANSFERASE WBBL"/>
    <property type="match status" value="1"/>
</dbReference>
<dbReference type="CDD" id="cd04186">
    <property type="entry name" value="GT_2_like_c"/>
    <property type="match status" value="1"/>
</dbReference>
<dbReference type="SUPFAM" id="SSF53448">
    <property type="entry name" value="Nucleotide-diphospho-sugar transferases"/>
    <property type="match status" value="1"/>
</dbReference>
<evidence type="ECO:0000313" key="4">
    <source>
        <dbReference type="Proteomes" id="UP000189674"/>
    </source>
</evidence>
<dbReference type="OrthoDB" id="9771846at2"/>
<keyword evidence="1" id="KW-0472">Membrane</keyword>
<dbReference type="InterPro" id="IPR001173">
    <property type="entry name" value="Glyco_trans_2-like"/>
</dbReference>